<evidence type="ECO:0000256" key="1">
    <source>
        <dbReference type="ARBA" id="ARBA00010690"/>
    </source>
</evidence>
<dbReference type="GO" id="GO:0005886">
    <property type="term" value="C:plasma membrane"/>
    <property type="evidence" value="ECO:0007669"/>
    <property type="project" value="TreeGrafter"/>
</dbReference>
<dbReference type="Pfam" id="PF01312">
    <property type="entry name" value="Bac_export_2"/>
    <property type="match status" value="1"/>
</dbReference>
<comment type="caution">
    <text evidence="2">The sequence shown here is derived from an EMBL/GenBank/DDBJ whole genome shotgun (WGS) entry which is preliminary data.</text>
</comment>
<evidence type="ECO:0000313" key="2">
    <source>
        <dbReference type="EMBL" id="TKW60686.1"/>
    </source>
</evidence>
<protein>
    <submittedName>
        <fullName evidence="2">Flagellar biosynthesis protein FlhB</fullName>
    </submittedName>
</protein>
<evidence type="ECO:0000313" key="3">
    <source>
        <dbReference type="Proteomes" id="UP000320948"/>
    </source>
</evidence>
<keyword evidence="2" id="KW-0966">Cell projection</keyword>
<dbReference type="PANTHER" id="PTHR30531:SF12">
    <property type="entry name" value="FLAGELLAR BIOSYNTHETIC PROTEIN FLHB"/>
    <property type="match status" value="1"/>
</dbReference>
<keyword evidence="2" id="KW-0969">Cilium</keyword>
<dbReference type="PANTHER" id="PTHR30531">
    <property type="entry name" value="FLAGELLAR BIOSYNTHETIC PROTEIN FLHB"/>
    <property type="match status" value="1"/>
</dbReference>
<accession>A0A6N4RCA0</accession>
<dbReference type="EMBL" id="VAFM01000002">
    <property type="protein sequence ID" value="TKW60686.1"/>
    <property type="molecule type" value="Genomic_DNA"/>
</dbReference>
<dbReference type="Proteomes" id="UP000320948">
    <property type="component" value="Unassembled WGS sequence"/>
</dbReference>
<keyword evidence="2" id="KW-0282">Flagellum</keyword>
<dbReference type="InterPro" id="IPR029025">
    <property type="entry name" value="T3SS_substrate_exporter_C"/>
</dbReference>
<dbReference type="Gene3D" id="3.40.1690.10">
    <property type="entry name" value="secretion proteins EscU"/>
    <property type="match status" value="1"/>
</dbReference>
<dbReference type="GO" id="GO:0009306">
    <property type="term" value="P:protein secretion"/>
    <property type="evidence" value="ECO:0007669"/>
    <property type="project" value="InterPro"/>
</dbReference>
<gene>
    <name evidence="2" type="ORF">DI628_07245</name>
</gene>
<dbReference type="AlphaFoldDB" id="A0A6N4RCA0"/>
<proteinExistence type="inferred from homology"/>
<comment type="similarity">
    <text evidence="1">Belongs to the type III secretion exporter family.</text>
</comment>
<sequence>MPNPPTPPYQPKAAALKYDKETSAAPKLTAKGRGLVAEKIIALAESEGIPLYRDPDLIEILDKTELDTEIPLEVYAIVAEIFAFVYKVNQQKKIKL</sequence>
<dbReference type="InterPro" id="IPR006135">
    <property type="entry name" value="T3SS_substrate_exporter"/>
</dbReference>
<dbReference type="SUPFAM" id="SSF160544">
    <property type="entry name" value="EscU C-terminal domain-like"/>
    <property type="match status" value="1"/>
</dbReference>
<reference evidence="2 3" key="1">
    <citation type="journal article" date="2017" name="Nat. Commun.">
        <title>In situ click chemistry generation of cyclooxygenase-2 inhibitors.</title>
        <authorList>
            <person name="Bhardwaj A."/>
            <person name="Kaur J."/>
            <person name="Wuest M."/>
            <person name="Wuest F."/>
        </authorList>
    </citation>
    <scope>NUCLEOTIDE SEQUENCE [LARGE SCALE GENOMIC DNA]</scope>
    <source>
        <strain evidence="2">S2_018_000_R2_106</strain>
    </source>
</reference>
<name>A0A6N4RCA0_BLAVI</name>
<organism evidence="2 3">
    <name type="scientific">Blastochloris viridis</name>
    <name type="common">Rhodopseudomonas viridis</name>
    <dbReference type="NCBI Taxonomy" id="1079"/>
    <lineage>
        <taxon>Bacteria</taxon>
        <taxon>Pseudomonadati</taxon>
        <taxon>Pseudomonadota</taxon>
        <taxon>Alphaproteobacteria</taxon>
        <taxon>Hyphomicrobiales</taxon>
        <taxon>Blastochloridaceae</taxon>
        <taxon>Blastochloris</taxon>
    </lineage>
</organism>